<keyword evidence="4" id="KW-1185">Reference proteome</keyword>
<evidence type="ECO:0000256" key="1">
    <source>
        <dbReference type="SAM" id="MobiDB-lite"/>
    </source>
</evidence>
<feature type="compositionally biased region" description="Low complexity" evidence="1">
    <location>
        <begin position="18"/>
        <end position="32"/>
    </location>
</feature>
<gene>
    <name evidence="2 3" type="primary">Catip</name>
</gene>
<dbReference type="AlphaFoldDB" id="A0A8Z1S196"/>
<evidence type="ECO:0000313" key="2">
    <source>
        <dbReference type="Ensembl" id="ENSMUSP00000095303.3"/>
    </source>
</evidence>
<dbReference type="MGI" id="MGI:2685062">
    <property type="gene designation" value="Catip"/>
</dbReference>
<feature type="region of interest" description="Disordered" evidence="1">
    <location>
        <begin position="1"/>
        <end position="37"/>
    </location>
</feature>
<name>A0A8Z1S196_MOUSE</name>
<protein>
    <submittedName>
        <fullName evidence="2">Ciliogenesis associated TTC17 interacting protein</fullName>
    </submittedName>
</protein>
<proteinExistence type="predicted"/>
<dbReference type="GeneTree" id="ENSGT00940000154101"/>
<accession>A0A8Z1S196</accession>
<dbReference type="AGR" id="MGI:2685062"/>
<reference evidence="2 4" key="2">
    <citation type="journal article" date="2011" name="PLoS Biol.">
        <title>Modernizing reference genome assemblies.</title>
        <authorList>
            <person name="Church D.M."/>
            <person name="Schneider V.A."/>
            <person name="Graves T."/>
            <person name="Auger K."/>
            <person name="Cunningham F."/>
            <person name="Bouk N."/>
            <person name="Chen H.C."/>
            <person name="Agarwala R."/>
            <person name="McLaren W.M."/>
            <person name="Ritchie G.R."/>
            <person name="Albracht D."/>
            <person name="Kremitzki M."/>
            <person name="Rock S."/>
            <person name="Kotkiewicz H."/>
            <person name="Kremitzki C."/>
            <person name="Wollam A."/>
            <person name="Trani L."/>
            <person name="Fulton L."/>
            <person name="Fulton R."/>
            <person name="Matthews L."/>
            <person name="Whitehead S."/>
            <person name="Chow W."/>
            <person name="Torrance J."/>
            <person name="Dunn M."/>
            <person name="Harden G."/>
            <person name="Threadgold G."/>
            <person name="Wood J."/>
            <person name="Collins J."/>
            <person name="Heath P."/>
            <person name="Griffiths G."/>
            <person name="Pelan S."/>
            <person name="Grafham D."/>
            <person name="Eichler E.E."/>
            <person name="Weinstock G."/>
            <person name="Mardis E.R."/>
            <person name="Wilson R.K."/>
            <person name="Howe K."/>
            <person name="Flicek P."/>
            <person name="Hubbard T."/>
        </authorList>
    </citation>
    <scope>NUCLEOTIDE SEQUENCE [LARGE SCALE GENOMIC DNA]</scope>
    <source>
        <strain evidence="2 4">C57BL/6J</strain>
    </source>
</reference>
<reference evidence="2" key="4">
    <citation type="submission" date="2025-09" db="UniProtKB">
        <authorList>
            <consortium name="Ensembl"/>
        </authorList>
    </citation>
    <scope>IDENTIFICATION</scope>
    <source>
        <strain evidence="2">C57BL/6J</strain>
    </source>
</reference>
<reference evidence="2" key="3">
    <citation type="submission" date="2025-08" db="UniProtKB">
        <authorList>
            <consortium name="Ensembl"/>
        </authorList>
    </citation>
    <scope>IDENTIFICATION</scope>
    <source>
        <strain evidence="2">C57BL/6J</strain>
    </source>
</reference>
<dbReference type="Ensembl" id="ENSMUST00000097697.8">
    <property type="protein sequence ID" value="ENSMUSP00000095303.3"/>
    <property type="gene ID" value="ENSMUSG00000073650.10"/>
</dbReference>
<dbReference type="Proteomes" id="UP000000589">
    <property type="component" value="Chromosome 1"/>
</dbReference>
<sequence length="97" mass="10510">MSSKVSPTVSKAKDQHHLGQLQQQQQQRQQQQPFPEANAEAISFLNSFCEPDGGAGVGRRGTSLSLHPILLRFRKDLFANEHGGTSLSGRALPAGTE</sequence>
<reference evidence="2 4" key="1">
    <citation type="journal article" date="2009" name="PLoS Biol.">
        <title>Lineage-specific biology revealed by a finished genome assembly of the mouse.</title>
        <authorList>
            <consortium name="Mouse Genome Sequencing Consortium"/>
            <person name="Church D.M."/>
            <person name="Goodstadt L."/>
            <person name="Hillier L.W."/>
            <person name="Zody M.C."/>
            <person name="Goldstein S."/>
            <person name="She X."/>
            <person name="Bult C.J."/>
            <person name="Agarwala R."/>
            <person name="Cherry J.L."/>
            <person name="DiCuccio M."/>
            <person name="Hlavina W."/>
            <person name="Kapustin Y."/>
            <person name="Meric P."/>
            <person name="Maglott D."/>
            <person name="Birtle Z."/>
            <person name="Marques A.C."/>
            <person name="Graves T."/>
            <person name="Zhou S."/>
            <person name="Teague B."/>
            <person name="Potamousis K."/>
            <person name="Churas C."/>
            <person name="Place M."/>
            <person name="Herschleb J."/>
            <person name="Runnheim R."/>
            <person name="Forrest D."/>
            <person name="Amos-Landgraf J."/>
            <person name="Schwartz D.C."/>
            <person name="Cheng Z."/>
            <person name="Lindblad-Toh K."/>
            <person name="Eichler E.E."/>
            <person name="Ponting C.P."/>
        </authorList>
    </citation>
    <scope>NUCLEOTIDE SEQUENCE [LARGE SCALE GENOMIC DNA]</scope>
    <source>
        <strain evidence="2 4">C57BL/6J</strain>
    </source>
</reference>
<evidence type="ECO:0000313" key="4">
    <source>
        <dbReference type="Proteomes" id="UP000000589"/>
    </source>
</evidence>
<organism evidence="2 4">
    <name type="scientific">Mus musculus</name>
    <name type="common">Mouse</name>
    <dbReference type="NCBI Taxonomy" id="10090"/>
    <lineage>
        <taxon>Eukaryota</taxon>
        <taxon>Metazoa</taxon>
        <taxon>Chordata</taxon>
        <taxon>Craniata</taxon>
        <taxon>Vertebrata</taxon>
        <taxon>Euteleostomi</taxon>
        <taxon>Mammalia</taxon>
        <taxon>Eutheria</taxon>
        <taxon>Euarchontoglires</taxon>
        <taxon>Glires</taxon>
        <taxon>Rodentia</taxon>
        <taxon>Myomorpha</taxon>
        <taxon>Muroidea</taxon>
        <taxon>Muridae</taxon>
        <taxon>Murinae</taxon>
        <taxon>Mus</taxon>
        <taxon>Mus</taxon>
    </lineage>
</organism>
<evidence type="ECO:0000313" key="3">
    <source>
        <dbReference type="MGI" id="MGI:2685062"/>
    </source>
</evidence>